<dbReference type="GO" id="GO:0005829">
    <property type="term" value="C:cytosol"/>
    <property type="evidence" value="ECO:0007669"/>
    <property type="project" value="TreeGrafter"/>
</dbReference>
<dbReference type="CDD" id="cd09294">
    <property type="entry name" value="SmpB"/>
    <property type="match status" value="1"/>
</dbReference>
<dbReference type="PROSITE" id="PS01317">
    <property type="entry name" value="SSRP"/>
    <property type="match status" value="1"/>
</dbReference>
<evidence type="ECO:0000256" key="2">
    <source>
        <dbReference type="ARBA" id="ARBA00022884"/>
    </source>
</evidence>
<organism evidence="4">
    <name type="scientific">freshwater metagenome</name>
    <dbReference type="NCBI Taxonomy" id="449393"/>
    <lineage>
        <taxon>unclassified sequences</taxon>
        <taxon>metagenomes</taxon>
        <taxon>ecological metagenomes</taxon>
    </lineage>
</organism>
<dbReference type="GO" id="GO:0070930">
    <property type="term" value="P:trans-translation-dependent protein tagging"/>
    <property type="evidence" value="ECO:0007669"/>
    <property type="project" value="TreeGrafter"/>
</dbReference>
<dbReference type="PANTHER" id="PTHR30308">
    <property type="entry name" value="TMRNA-BINDING COMPONENT OF TRANS-TRANSLATION TAGGING COMPLEX"/>
    <property type="match status" value="1"/>
</dbReference>
<accession>A0A6J7RIT4</accession>
<dbReference type="HAMAP" id="MF_00023">
    <property type="entry name" value="SmpB"/>
    <property type="match status" value="1"/>
</dbReference>
<dbReference type="GO" id="GO:0003723">
    <property type="term" value="F:RNA binding"/>
    <property type="evidence" value="ECO:0007669"/>
    <property type="project" value="UniProtKB-KW"/>
</dbReference>
<dbReference type="InterPro" id="IPR000037">
    <property type="entry name" value="SsrA-bd_prot"/>
</dbReference>
<dbReference type="PANTHER" id="PTHR30308:SF2">
    <property type="entry name" value="SSRA-BINDING PROTEIN"/>
    <property type="match status" value="1"/>
</dbReference>
<proteinExistence type="inferred from homology"/>
<evidence type="ECO:0000313" key="4">
    <source>
        <dbReference type="EMBL" id="CAB5028699.1"/>
    </source>
</evidence>
<reference evidence="4" key="1">
    <citation type="submission" date="2020-05" db="EMBL/GenBank/DDBJ databases">
        <authorList>
            <person name="Chiriac C."/>
            <person name="Salcher M."/>
            <person name="Ghai R."/>
            <person name="Kavagutti S V."/>
        </authorList>
    </citation>
    <scope>NUCLEOTIDE SEQUENCE</scope>
</reference>
<dbReference type="InterPro" id="IPR020081">
    <property type="entry name" value="SsrA-bd_prot_CS"/>
</dbReference>
<sequence>MRPSGFRFHLDFASGALFRHIVSILRSGRASAISSNLACSVKQTGIQVIATNRQARHRYVLTDTYEAGIVLTGSEVKSLREAKVQLTDAWASIDAGEAWMHGMHIAAYSHSQLHSGHFAVRDRKLLLHRNQIDRIGMKLKVERLSLVPTKLYFLDGKVKVELAVGKGKNVGDKREDIKRRDSERDAARDIANARRRSD</sequence>
<name>A0A6J7RIT4_9ZZZZ</name>
<dbReference type="NCBIfam" id="TIGR00086">
    <property type="entry name" value="smpB"/>
    <property type="match status" value="1"/>
</dbReference>
<dbReference type="Pfam" id="PF01668">
    <property type="entry name" value="SmpB"/>
    <property type="match status" value="1"/>
</dbReference>
<protein>
    <submittedName>
        <fullName evidence="4">Unannotated protein</fullName>
    </submittedName>
</protein>
<feature type="region of interest" description="Disordered" evidence="3">
    <location>
        <begin position="169"/>
        <end position="198"/>
    </location>
</feature>
<gene>
    <name evidence="4" type="ORF">UFOPK4173_00408</name>
</gene>
<keyword evidence="1" id="KW-0963">Cytoplasm</keyword>
<evidence type="ECO:0000256" key="1">
    <source>
        <dbReference type="ARBA" id="ARBA00022490"/>
    </source>
</evidence>
<dbReference type="EMBL" id="CAFBPW010000028">
    <property type="protein sequence ID" value="CAB5028699.1"/>
    <property type="molecule type" value="Genomic_DNA"/>
</dbReference>
<dbReference type="SUPFAM" id="SSF74982">
    <property type="entry name" value="Small protein B (SmpB)"/>
    <property type="match status" value="1"/>
</dbReference>
<dbReference type="AlphaFoldDB" id="A0A6J7RIT4"/>
<keyword evidence="2" id="KW-0694">RNA-binding</keyword>
<evidence type="ECO:0000256" key="3">
    <source>
        <dbReference type="SAM" id="MobiDB-lite"/>
    </source>
</evidence>
<dbReference type="NCBIfam" id="NF003843">
    <property type="entry name" value="PRK05422.1"/>
    <property type="match status" value="1"/>
</dbReference>
<dbReference type="InterPro" id="IPR023620">
    <property type="entry name" value="SmpB"/>
</dbReference>
<dbReference type="Gene3D" id="2.40.280.10">
    <property type="match status" value="1"/>
</dbReference>